<feature type="non-terminal residue" evidence="1">
    <location>
        <position position="59"/>
    </location>
</feature>
<sequence length="59" mass="6013">MALVLSIATATASTTSSASGLVARAAPTDCDQCLEDNMIRVQPACANLPVVGTINEFSD</sequence>
<dbReference type="EMBL" id="JAAAIN010003465">
    <property type="protein sequence ID" value="KAG0285579.1"/>
    <property type="molecule type" value="Genomic_DNA"/>
</dbReference>
<keyword evidence="2" id="KW-1185">Reference proteome</keyword>
<evidence type="ECO:0000313" key="2">
    <source>
        <dbReference type="Proteomes" id="UP000823405"/>
    </source>
</evidence>
<protein>
    <submittedName>
        <fullName evidence="1">Uncharacterized protein</fullName>
    </submittedName>
</protein>
<dbReference type="AlphaFoldDB" id="A0A9P6QRU3"/>
<reference evidence="1" key="1">
    <citation type="journal article" date="2020" name="Fungal Divers.">
        <title>Resolving the Mortierellaceae phylogeny through synthesis of multi-gene phylogenetics and phylogenomics.</title>
        <authorList>
            <person name="Vandepol N."/>
            <person name="Liber J."/>
            <person name="Desiro A."/>
            <person name="Na H."/>
            <person name="Kennedy M."/>
            <person name="Barry K."/>
            <person name="Grigoriev I.V."/>
            <person name="Miller A.N."/>
            <person name="O'Donnell K."/>
            <person name="Stajich J.E."/>
            <person name="Bonito G."/>
        </authorList>
    </citation>
    <scope>NUCLEOTIDE SEQUENCE</scope>
    <source>
        <strain evidence="1">NVP60</strain>
    </source>
</reference>
<dbReference type="Proteomes" id="UP000823405">
    <property type="component" value="Unassembled WGS sequence"/>
</dbReference>
<gene>
    <name evidence="1" type="ORF">BGZ97_007747</name>
</gene>
<comment type="caution">
    <text evidence="1">The sequence shown here is derived from an EMBL/GenBank/DDBJ whole genome shotgun (WGS) entry which is preliminary data.</text>
</comment>
<accession>A0A9P6QRU3</accession>
<organism evidence="1 2">
    <name type="scientific">Linnemannia gamsii</name>
    <dbReference type="NCBI Taxonomy" id="64522"/>
    <lineage>
        <taxon>Eukaryota</taxon>
        <taxon>Fungi</taxon>
        <taxon>Fungi incertae sedis</taxon>
        <taxon>Mucoromycota</taxon>
        <taxon>Mortierellomycotina</taxon>
        <taxon>Mortierellomycetes</taxon>
        <taxon>Mortierellales</taxon>
        <taxon>Mortierellaceae</taxon>
        <taxon>Linnemannia</taxon>
    </lineage>
</organism>
<name>A0A9P6QRU3_9FUNG</name>
<proteinExistence type="predicted"/>
<evidence type="ECO:0000313" key="1">
    <source>
        <dbReference type="EMBL" id="KAG0285579.1"/>
    </source>
</evidence>